<feature type="region of interest" description="Disordered" evidence="2">
    <location>
        <begin position="443"/>
        <end position="501"/>
    </location>
</feature>
<evidence type="ECO:0000313" key="4">
    <source>
        <dbReference type="EMBL" id="GLS19119.1"/>
    </source>
</evidence>
<dbReference type="Pfam" id="PF01476">
    <property type="entry name" value="LysM"/>
    <property type="match status" value="2"/>
</dbReference>
<evidence type="ECO:0000259" key="3">
    <source>
        <dbReference type="PROSITE" id="PS51782"/>
    </source>
</evidence>
<dbReference type="PANTHER" id="PTHR21666:SF263">
    <property type="entry name" value="MUREIN HYDROLASE ACTIVATOR NLPD"/>
    <property type="match status" value="1"/>
</dbReference>
<dbReference type="SMART" id="SM00257">
    <property type="entry name" value="LysM"/>
    <property type="match status" value="2"/>
</dbReference>
<dbReference type="PROSITE" id="PS51782">
    <property type="entry name" value="LYSM"/>
    <property type="match status" value="2"/>
</dbReference>
<feature type="compositionally biased region" description="Low complexity" evidence="2">
    <location>
        <begin position="55"/>
        <end position="70"/>
    </location>
</feature>
<gene>
    <name evidence="4" type="ORF">GCM10007874_21360</name>
</gene>
<dbReference type="InterPro" id="IPR036779">
    <property type="entry name" value="LysM_dom_sf"/>
</dbReference>
<feature type="compositionally biased region" description="Low complexity" evidence="2">
    <location>
        <begin position="480"/>
        <end position="493"/>
    </location>
</feature>
<dbReference type="CDD" id="cd00118">
    <property type="entry name" value="LysM"/>
    <property type="match status" value="2"/>
</dbReference>
<evidence type="ECO:0000256" key="1">
    <source>
        <dbReference type="ARBA" id="ARBA00038420"/>
    </source>
</evidence>
<comment type="caution">
    <text evidence="4">The sequence shown here is derived from an EMBL/GenBank/DDBJ whole genome shotgun (WGS) entry which is preliminary data.</text>
</comment>
<evidence type="ECO:0000313" key="5">
    <source>
        <dbReference type="Proteomes" id="UP001156882"/>
    </source>
</evidence>
<comment type="similarity">
    <text evidence="1">Belongs to the E.coli NlpD/Haemophilus LppB family.</text>
</comment>
<dbReference type="SUPFAM" id="SSF54106">
    <property type="entry name" value="LysM domain"/>
    <property type="match status" value="2"/>
</dbReference>
<accession>A0ABQ6CFX8</accession>
<feature type="region of interest" description="Disordered" evidence="2">
    <location>
        <begin position="40"/>
        <end position="75"/>
    </location>
</feature>
<dbReference type="SUPFAM" id="SSF51261">
    <property type="entry name" value="Duplicated hybrid motif"/>
    <property type="match status" value="1"/>
</dbReference>
<feature type="region of interest" description="Disordered" evidence="2">
    <location>
        <begin position="290"/>
        <end position="322"/>
    </location>
</feature>
<sequence length="617" mass="63674">MRFPIELIRSRHLSRVAVIALVAGLAASCSDNSRFSSNPFSNPFTDGTAGGSQVAYAQPQRQPAYRQAPANDGSDYSVNTVPASRPIAAQPLPPVGSVAQRSAPPARYGGNRSEQPIVTGAISTPAPQIGGFKAGGWTATGGTPVTAAAGENVNTLSNRYGVPSDAIMKVNGLTNRNLSPGQQVIIPVYNAAERAQDAGDTHFVSTDQPYPGDTGEARGSVGEAKIRPVATRPAATVAVAQSNVHIVKPGETLTSIAQAYGTTRPKLAKENGLDEWATVKIGQKLIVRGSLRSAPPTQSAASSDPVTAELADNRPPRDVPVPTRITTARPIAVAPKPVAAPKPVQTAKAQLAPVKASKTPVKTVAAAEVQVRPVKTAVVKPIAVKPVQTATVKPVTTKPAMQVAKAPTTEVKTKPVQVADVAKANKLKVEKTAKLVAAKPKTLAAKAPQVAQAPSMKLPDDQQAPTSTGTITPAGGNSSAAAAVDPAKDANANQSGNPEFRWPVKGRIIQGFGQNSDGINISVPEGTEVKAAEDGVVAYAGSELKGYGNLILIRHANGYVTAYGHAKDLDVKKGDAVKRGQTIATAGQTGNVTSPQVLFEVRKGAAPVDPTKYLSGS</sequence>
<dbReference type="Proteomes" id="UP001156882">
    <property type="component" value="Unassembled WGS sequence"/>
</dbReference>
<feature type="region of interest" description="Disordered" evidence="2">
    <location>
        <begin position="87"/>
        <end position="114"/>
    </location>
</feature>
<dbReference type="InterPro" id="IPR016047">
    <property type="entry name" value="M23ase_b-sheet_dom"/>
</dbReference>
<feature type="domain" description="LysM" evidence="3">
    <location>
        <begin position="143"/>
        <end position="186"/>
    </location>
</feature>
<dbReference type="CDD" id="cd12797">
    <property type="entry name" value="M23_peptidase"/>
    <property type="match status" value="1"/>
</dbReference>
<dbReference type="Gene3D" id="3.10.350.10">
    <property type="entry name" value="LysM domain"/>
    <property type="match status" value="2"/>
</dbReference>
<dbReference type="InterPro" id="IPR050570">
    <property type="entry name" value="Cell_wall_metabolism_enzyme"/>
</dbReference>
<proteinExistence type="inferred from homology"/>
<dbReference type="Gene3D" id="2.70.70.10">
    <property type="entry name" value="Glucose Permease (Domain IIA)"/>
    <property type="match status" value="1"/>
</dbReference>
<dbReference type="PANTHER" id="PTHR21666">
    <property type="entry name" value="PEPTIDASE-RELATED"/>
    <property type="match status" value="1"/>
</dbReference>
<keyword evidence="5" id="KW-1185">Reference proteome</keyword>
<dbReference type="Pfam" id="PF01551">
    <property type="entry name" value="Peptidase_M23"/>
    <property type="match status" value="1"/>
</dbReference>
<feature type="domain" description="LysM" evidence="3">
    <location>
        <begin position="243"/>
        <end position="287"/>
    </location>
</feature>
<dbReference type="InterPro" id="IPR011055">
    <property type="entry name" value="Dup_hybrid_motif"/>
</dbReference>
<dbReference type="RefSeq" id="WP_284311994.1">
    <property type="nucleotide sequence ID" value="NZ_BSPC01000018.1"/>
</dbReference>
<protein>
    <recommendedName>
        <fullName evidence="3">LysM domain-containing protein</fullName>
    </recommendedName>
</protein>
<dbReference type="PROSITE" id="PS51257">
    <property type="entry name" value="PROKAR_LIPOPROTEIN"/>
    <property type="match status" value="1"/>
</dbReference>
<reference evidence="5" key="1">
    <citation type="journal article" date="2019" name="Int. J. Syst. Evol. Microbiol.">
        <title>The Global Catalogue of Microorganisms (GCM) 10K type strain sequencing project: providing services to taxonomists for standard genome sequencing and annotation.</title>
        <authorList>
            <consortium name="The Broad Institute Genomics Platform"/>
            <consortium name="The Broad Institute Genome Sequencing Center for Infectious Disease"/>
            <person name="Wu L."/>
            <person name="Ma J."/>
        </authorList>
    </citation>
    <scope>NUCLEOTIDE SEQUENCE [LARGE SCALE GENOMIC DNA]</scope>
    <source>
        <strain evidence="5">NBRC 101365</strain>
    </source>
</reference>
<dbReference type="InterPro" id="IPR018392">
    <property type="entry name" value="LysM"/>
</dbReference>
<dbReference type="EMBL" id="BSPC01000018">
    <property type="protein sequence ID" value="GLS19119.1"/>
    <property type="molecule type" value="Genomic_DNA"/>
</dbReference>
<feature type="compositionally biased region" description="Polar residues" evidence="2">
    <location>
        <begin position="463"/>
        <end position="479"/>
    </location>
</feature>
<feature type="compositionally biased region" description="Polar residues" evidence="2">
    <location>
        <begin position="295"/>
        <end position="305"/>
    </location>
</feature>
<organism evidence="4 5">
    <name type="scientific">Labrys miyagiensis</name>
    <dbReference type="NCBI Taxonomy" id="346912"/>
    <lineage>
        <taxon>Bacteria</taxon>
        <taxon>Pseudomonadati</taxon>
        <taxon>Pseudomonadota</taxon>
        <taxon>Alphaproteobacteria</taxon>
        <taxon>Hyphomicrobiales</taxon>
        <taxon>Xanthobacteraceae</taxon>
        <taxon>Labrys</taxon>
    </lineage>
</organism>
<name>A0ABQ6CFX8_9HYPH</name>
<evidence type="ECO:0000256" key="2">
    <source>
        <dbReference type="SAM" id="MobiDB-lite"/>
    </source>
</evidence>